<organism evidence="2">
    <name type="scientific">bioreactor metagenome</name>
    <dbReference type="NCBI Taxonomy" id="1076179"/>
    <lineage>
        <taxon>unclassified sequences</taxon>
        <taxon>metagenomes</taxon>
        <taxon>ecological metagenomes</taxon>
    </lineage>
</organism>
<dbReference type="EMBL" id="VSSQ01049736">
    <property type="protein sequence ID" value="MPN03816.1"/>
    <property type="molecule type" value="Genomic_DNA"/>
</dbReference>
<evidence type="ECO:0000313" key="2">
    <source>
        <dbReference type="EMBL" id="MPN03816.1"/>
    </source>
</evidence>
<dbReference type="AlphaFoldDB" id="A0A645EQU6"/>
<accession>A0A645EQU6</accession>
<protein>
    <submittedName>
        <fullName evidence="2">Uncharacterized protein</fullName>
    </submittedName>
</protein>
<feature type="transmembrane region" description="Helical" evidence="1">
    <location>
        <begin position="29"/>
        <end position="46"/>
    </location>
</feature>
<sequence>MRVPHATPQVGNGGWEYTFFFSLYEHIDFTLLTLPIVFFFLIAFNGNTWTG</sequence>
<name>A0A645EQU6_9ZZZZ</name>
<proteinExistence type="predicted"/>
<reference evidence="2" key="1">
    <citation type="submission" date="2019-08" db="EMBL/GenBank/DDBJ databases">
        <authorList>
            <person name="Kucharzyk K."/>
            <person name="Murdoch R.W."/>
            <person name="Higgins S."/>
            <person name="Loffler F."/>
        </authorList>
    </citation>
    <scope>NUCLEOTIDE SEQUENCE</scope>
</reference>
<keyword evidence="1" id="KW-1133">Transmembrane helix</keyword>
<keyword evidence="1" id="KW-0472">Membrane</keyword>
<keyword evidence="1" id="KW-0812">Transmembrane</keyword>
<gene>
    <name evidence="2" type="ORF">SDC9_151050</name>
</gene>
<evidence type="ECO:0000256" key="1">
    <source>
        <dbReference type="SAM" id="Phobius"/>
    </source>
</evidence>
<comment type="caution">
    <text evidence="2">The sequence shown here is derived from an EMBL/GenBank/DDBJ whole genome shotgun (WGS) entry which is preliminary data.</text>
</comment>